<feature type="transmembrane region" description="Helical" evidence="1">
    <location>
        <begin position="16"/>
        <end position="38"/>
    </location>
</feature>
<protein>
    <recommendedName>
        <fullName evidence="4">Transmembrane protein</fullName>
    </recommendedName>
</protein>
<gene>
    <name evidence="2" type="ORF">QJS10_CPA07g01365</name>
</gene>
<evidence type="ECO:0000256" key="1">
    <source>
        <dbReference type="SAM" id="Phobius"/>
    </source>
</evidence>
<comment type="caution">
    <text evidence="2">The sequence shown here is derived from an EMBL/GenBank/DDBJ whole genome shotgun (WGS) entry which is preliminary data.</text>
</comment>
<accession>A0AAV9EHA9</accession>
<reference evidence="2" key="2">
    <citation type="submission" date="2023-06" db="EMBL/GenBank/DDBJ databases">
        <authorList>
            <person name="Ma L."/>
            <person name="Liu K.-W."/>
            <person name="Li Z."/>
            <person name="Hsiao Y.-Y."/>
            <person name="Qi Y."/>
            <person name="Fu T."/>
            <person name="Tang G."/>
            <person name="Zhang D."/>
            <person name="Sun W.-H."/>
            <person name="Liu D.-K."/>
            <person name="Li Y."/>
            <person name="Chen G.-Z."/>
            <person name="Liu X.-D."/>
            <person name="Liao X.-Y."/>
            <person name="Jiang Y.-T."/>
            <person name="Yu X."/>
            <person name="Hao Y."/>
            <person name="Huang J."/>
            <person name="Zhao X.-W."/>
            <person name="Ke S."/>
            <person name="Chen Y.-Y."/>
            <person name="Wu W.-L."/>
            <person name="Hsu J.-L."/>
            <person name="Lin Y.-F."/>
            <person name="Huang M.-D."/>
            <person name="Li C.-Y."/>
            <person name="Huang L."/>
            <person name="Wang Z.-W."/>
            <person name="Zhao X."/>
            <person name="Zhong W.-Y."/>
            <person name="Peng D.-H."/>
            <person name="Ahmad S."/>
            <person name="Lan S."/>
            <person name="Zhang J.-S."/>
            <person name="Tsai W.-C."/>
            <person name="Van De Peer Y."/>
            <person name="Liu Z.-J."/>
        </authorList>
    </citation>
    <scope>NUCLEOTIDE SEQUENCE</scope>
    <source>
        <strain evidence="2">CP</strain>
        <tissue evidence="2">Leaves</tissue>
    </source>
</reference>
<name>A0AAV9EHA9_ACOCL</name>
<evidence type="ECO:0008006" key="4">
    <source>
        <dbReference type="Google" id="ProtNLM"/>
    </source>
</evidence>
<dbReference type="Proteomes" id="UP001180020">
    <property type="component" value="Unassembled WGS sequence"/>
</dbReference>
<proteinExistence type="predicted"/>
<keyword evidence="1" id="KW-1133">Transmembrane helix</keyword>
<evidence type="ECO:0000313" key="2">
    <source>
        <dbReference type="EMBL" id="KAK1312479.1"/>
    </source>
</evidence>
<evidence type="ECO:0000313" key="3">
    <source>
        <dbReference type="Proteomes" id="UP001180020"/>
    </source>
</evidence>
<keyword evidence="3" id="KW-1185">Reference proteome</keyword>
<sequence>MCQKFLVLYGDDGKMWVLNVDEFVPLVTVALVIVVFYLETIEFDSFCSLYCC</sequence>
<keyword evidence="1" id="KW-0472">Membrane</keyword>
<organism evidence="2 3">
    <name type="scientific">Acorus calamus</name>
    <name type="common">Sweet flag</name>
    <dbReference type="NCBI Taxonomy" id="4465"/>
    <lineage>
        <taxon>Eukaryota</taxon>
        <taxon>Viridiplantae</taxon>
        <taxon>Streptophyta</taxon>
        <taxon>Embryophyta</taxon>
        <taxon>Tracheophyta</taxon>
        <taxon>Spermatophyta</taxon>
        <taxon>Magnoliopsida</taxon>
        <taxon>Liliopsida</taxon>
        <taxon>Acoraceae</taxon>
        <taxon>Acorus</taxon>
    </lineage>
</organism>
<dbReference type="EMBL" id="JAUJYO010000007">
    <property type="protein sequence ID" value="KAK1312479.1"/>
    <property type="molecule type" value="Genomic_DNA"/>
</dbReference>
<dbReference type="AlphaFoldDB" id="A0AAV9EHA9"/>
<keyword evidence="1" id="KW-0812">Transmembrane</keyword>
<reference evidence="2" key="1">
    <citation type="journal article" date="2023" name="Nat. Commun.">
        <title>Diploid and tetraploid genomes of Acorus and the evolution of monocots.</title>
        <authorList>
            <person name="Ma L."/>
            <person name="Liu K.W."/>
            <person name="Li Z."/>
            <person name="Hsiao Y.Y."/>
            <person name="Qi Y."/>
            <person name="Fu T."/>
            <person name="Tang G.D."/>
            <person name="Zhang D."/>
            <person name="Sun W.H."/>
            <person name="Liu D.K."/>
            <person name="Li Y."/>
            <person name="Chen G.Z."/>
            <person name="Liu X.D."/>
            <person name="Liao X.Y."/>
            <person name="Jiang Y.T."/>
            <person name="Yu X."/>
            <person name="Hao Y."/>
            <person name="Huang J."/>
            <person name="Zhao X.W."/>
            <person name="Ke S."/>
            <person name="Chen Y.Y."/>
            <person name="Wu W.L."/>
            <person name="Hsu J.L."/>
            <person name="Lin Y.F."/>
            <person name="Huang M.D."/>
            <person name="Li C.Y."/>
            <person name="Huang L."/>
            <person name="Wang Z.W."/>
            <person name="Zhao X."/>
            <person name="Zhong W.Y."/>
            <person name="Peng D.H."/>
            <person name="Ahmad S."/>
            <person name="Lan S."/>
            <person name="Zhang J.S."/>
            <person name="Tsai W.C."/>
            <person name="Van de Peer Y."/>
            <person name="Liu Z.J."/>
        </authorList>
    </citation>
    <scope>NUCLEOTIDE SEQUENCE</scope>
    <source>
        <strain evidence="2">CP</strain>
    </source>
</reference>